<proteinExistence type="predicted"/>
<dbReference type="PANTHER" id="PTHR21398:SF21">
    <property type="entry name" value="AGAP004005-PA"/>
    <property type="match status" value="1"/>
</dbReference>
<protein>
    <submittedName>
        <fullName evidence="1">Uncharacterized protein</fullName>
    </submittedName>
</protein>
<dbReference type="SMART" id="SM00718">
    <property type="entry name" value="DM4_12"/>
    <property type="match status" value="1"/>
</dbReference>
<dbReference type="Pfam" id="PF07841">
    <property type="entry name" value="DM4_12"/>
    <property type="match status" value="1"/>
</dbReference>
<keyword evidence="2" id="KW-1185">Reference proteome</keyword>
<dbReference type="EMBL" id="JAPWTK010000557">
    <property type="protein sequence ID" value="KAJ8938433.1"/>
    <property type="molecule type" value="Genomic_DNA"/>
</dbReference>
<dbReference type="Proteomes" id="UP001162162">
    <property type="component" value="Unassembled WGS sequence"/>
</dbReference>
<sequence>FGVPLEIASNTVVVGWAFRASYNLPTNISQLVIRESRKRRSLSRWDVYEMLEKDSEMRGHGGKSCILRLICEESNTPLDKNNGLFEELLHILFTPRSADNYLGNMDVQEYYKAQDLGKRHNGTCNELFPNCLLTHLDPFTKYSNFLNISVPRN</sequence>
<gene>
    <name evidence="1" type="ORF">NQ318_011872</name>
</gene>
<accession>A0AAV8XIU6</accession>
<reference evidence="1" key="1">
    <citation type="journal article" date="2023" name="Insect Mol. Biol.">
        <title>Genome sequencing provides insights into the evolution of gene families encoding plant cell wall-degrading enzymes in longhorned beetles.</title>
        <authorList>
            <person name="Shin N.R."/>
            <person name="Okamura Y."/>
            <person name="Kirsch R."/>
            <person name="Pauchet Y."/>
        </authorList>
    </citation>
    <scope>NUCLEOTIDE SEQUENCE</scope>
    <source>
        <strain evidence="1">AMC_N1</strain>
    </source>
</reference>
<evidence type="ECO:0000313" key="1">
    <source>
        <dbReference type="EMBL" id="KAJ8938433.1"/>
    </source>
</evidence>
<name>A0AAV8XIU6_9CUCU</name>
<evidence type="ECO:0000313" key="2">
    <source>
        <dbReference type="Proteomes" id="UP001162162"/>
    </source>
</evidence>
<dbReference type="PANTHER" id="PTHR21398">
    <property type="entry name" value="AGAP007094-PA"/>
    <property type="match status" value="1"/>
</dbReference>
<feature type="non-terminal residue" evidence="1">
    <location>
        <position position="1"/>
    </location>
</feature>
<organism evidence="1 2">
    <name type="scientific">Aromia moschata</name>
    <dbReference type="NCBI Taxonomy" id="1265417"/>
    <lineage>
        <taxon>Eukaryota</taxon>
        <taxon>Metazoa</taxon>
        <taxon>Ecdysozoa</taxon>
        <taxon>Arthropoda</taxon>
        <taxon>Hexapoda</taxon>
        <taxon>Insecta</taxon>
        <taxon>Pterygota</taxon>
        <taxon>Neoptera</taxon>
        <taxon>Endopterygota</taxon>
        <taxon>Coleoptera</taxon>
        <taxon>Polyphaga</taxon>
        <taxon>Cucujiformia</taxon>
        <taxon>Chrysomeloidea</taxon>
        <taxon>Cerambycidae</taxon>
        <taxon>Cerambycinae</taxon>
        <taxon>Callichromatini</taxon>
        <taxon>Aromia</taxon>
    </lineage>
</organism>
<dbReference type="AlphaFoldDB" id="A0AAV8XIU6"/>
<dbReference type="InterPro" id="IPR006631">
    <property type="entry name" value="DM4_12"/>
</dbReference>
<comment type="caution">
    <text evidence="1">The sequence shown here is derived from an EMBL/GenBank/DDBJ whole genome shotgun (WGS) entry which is preliminary data.</text>
</comment>